<sequence length="311" mass="34159">MGDTANLWDLEADPATLDALENAWKSQVKQLSWAAETISGAANQVIGSESWTGETADRYDQHRRKLVVDLDNCAELAGKVARALGECAQVLRHNQEMLTAERQKLAKIKSSEAGGKLTFHPADEQETKLVNDAIQLANDIRARVDRELNPQAATFNSALGQLRGWENTWSARNLRMLNYNIQQGGGGNSPWPWNKDVGTDQGDFGTLAQRMIDGKVDVATLQEVFEDGATKLEEELNKRAAPGEKWEVHFGPASKEWQADDGFPVIRGREDFGNAVVVRTGNGVSTGFVSVPMLSPGDEDRSATKVEIRLD</sequence>
<protein>
    <recommendedName>
        <fullName evidence="3">WXG100 family type VII secretion target</fullName>
    </recommendedName>
</protein>
<accession>A0ABW1K255</accession>
<dbReference type="InterPro" id="IPR036689">
    <property type="entry name" value="ESAT-6-like_sf"/>
</dbReference>
<dbReference type="RefSeq" id="WP_377417272.1">
    <property type="nucleotide sequence ID" value="NZ_JBHSPR010000001.1"/>
</dbReference>
<dbReference type="Proteomes" id="UP001596203">
    <property type="component" value="Unassembled WGS sequence"/>
</dbReference>
<comment type="caution">
    <text evidence="1">The sequence shown here is derived from an EMBL/GenBank/DDBJ whole genome shotgun (WGS) entry which is preliminary data.</text>
</comment>
<gene>
    <name evidence="1" type="ORF">ACFP2T_03855</name>
</gene>
<proteinExistence type="predicted"/>
<evidence type="ECO:0000313" key="2">
    <source>
        <dbReference type="Proteomes" id="UP001596203"/>
    </source>
</evidence>
<evidence type="ECO:0000313" key="1">
    <source>
        <dbReference type="EMBL" id="MFC6015331.1"/>
    </source>
</evidence>
<dbReference type="SUPFAM" id="SSF140453">
    <property type="entry name" value="EsxAB dimer-like"/>
    <property type="match status" value="1"/>
</dbReference>
<dbReference type="InterPro" id="IPR038332">
    <property type="entry name" value="PPE_sf"/>
</dbReference>
<evidence type="ECO:0008006" key="3">
    <source>
        <dbReference type="Google" id="ProtNLM"/>
    </source>
</evidence>
<name>A0ABW1K255_9ACTN</name>
<reference evidence="2" key="1">
    <citation type="journal article" date="2019" name="Int. J. Syst. Evol. Microbiol.">
        <title>The Global Catalogue of Microorganisms (GCM) 10K type strain sequencing project: providing services to taxonomists for standard genome sequencing and annotation.</title>
        <authorList>
            <consortium name="The Broad Institute Genomics Platform"/>
            <consortium name="The Broad Institute Genome Sequencing Center for Infectious Disease"/>
            <person name="Wu L."/>
            <person name="Ma J."/>
        </authorList>
    </citation>
    <scope>NUCLEOTIDE SEQUENCE [LARGE SCALE GENOMIC DNA]</scope>
    <source>
        <strain evidence="2">ZS-35-S2</strain>
    </source>
</reference>
<keyword evidence="2" id="KW-1185">Reference proteome</keyword>
<dbReference type="EMBL" id="JBHSPR010000001">
    <property type="protein sequence ID" value="MFC6015331.1"/>
    <property type="molecule type" value="Genomic_DNA"/>
</dbReference>
<dbReference type="InterPro" id="IPR036691">
    <property type="entry name" value="Endo/exonu/phosph_ase_sf"/>
</dbReference>
<dbReference type="Gene3D" id="3.60.10.10">
    <property type="entry name" value="Endonuclease/exonuclease/phosphatase"/>
    <property type="match status" value="1"/>
</dbReference>
<dbReference type="Gene3D" id="1.20.1260.20">
    <property type="entry name" value="PPE superfamily"/>
    <property type="match status" value="1"/>
</dbReference>
<organism evidence="1 2">
    <name type="scientific">Plantactinospora solaniradicis</name>
    <dbReference type="NCBI Taxonomy" id="1723736"/>
    <lineage>
        <taxon>Bacteria</taxon>
        <taxon>Bacillati</taxon>
        <taxon>Actinomycetota</taxon>
        <taxon>Actinomycetes</taxon>
        <taxon>Micromonosporales</taxon>
        <taxon>Micromonosporaceae</taxon>
        <taxon>Plantactinospora</taxon>
    </lineage>
</organism>